<accession>A0ABP5RQ22</accession>
<protein>
    <submittedName>
        <fullName evidence="2">IS701 family transposase</fullName>
    </submittedName>
</protein>
<evidence type="ECO:0000313" key="3">
    <source>
        <dbReference type="Proteomes" id="UP001500305"/>
    </source>
</evidence>
<dbReference type="InterPro" id="IPR039365">
    <property type="entry name" value="IS701-like"/>
</dbReference>
<proteinExistence type="predicted"/>
<comment type="caution">
    <text evidence="2">The sequence shown here is derived from an EMBL/GenBank/DDBJ whole genome shotgun (WGS) entry which is preliminary data.</text>
</comment>
<organism evidence="2 3">
    <name type="scientific">Kitasatospora cystarginea</name>
    <dbReference type="NCBI Taxonomy" id="58350"/>
    <lineage>
        <taxon>Bacteria</taxon>
        <taxon>Bacillati</taxon>
        <taxon>Actinomycetota</taxon>
        <taxon>Actinomycetes</taxon>
        <taxon>Kitasatosporales</taxon>
        <taxon>Streptomycetaceae</taxon>
        <taxon>Kitasatospora</taxon>
    </lineage>
</organism>
<reference evidence="3" key="1">
    <citation type="journal article" date="2019" name="Int. J. Syst. Evol. Microbiol.">
        <title>The Global Catalogue of Microorganisms (GCM) 10K type strain sequencing project: providing services to taxonomists for standard genome sequencing and annotation.</title>
        <authorList>
            <consortium name="The Broad Institute Genomics Platform"/>
            <consortium name="The Broad Institute Genome Sequencing Center for Infectious Disease"/>
            <person name="Wu L."/>
            <person name="Ma J."/>
        </authorList>
    </citation>
    <scope>NUCLEOTIDE SEQUENCE [LARGE SCALE GENOMIC DNA]</scope>
    <source>
        <strain evidence="3">JCM 7356</strain>
    </source>
</reference>
<feature type="domain" description="Transposase IS701-like DDE" evidence="1">
    <location>
        <begin position="22"/>
        <end position="264"/>
    </location>
</feature>
<gene>
    <name evidence="2" type="ORF">GCM10010430_60900</name>
</gene>
<dbReference type="Proteomes" id="UP001500305">
    <property type="component" value="Unassembled WGS sequence"/>
</dbReference>
<keyword evidence="3" id="KW-1185">Reference proteome</keyword>
<dbReference type="InterPro" id="IPR012337">
    <property type="entry name" value="RNaseH-like_sf"/>
</dbReference>
<dbReference type="EMBL" id="BAAATR010000035">
    <property type="protein sequence ID" value="GAA2267545.1"/>
    <property type="molecule type" value="Genomic_DNA"/>
</dbReference>
<dbReference type="InterPro" id="IPR038721">
    <property type="entry name" value="IS701-like_DDE_dom"/>
</dbReference>
<dbReference type="Pfam" id="PF13546">
    <property type="entry name" value="DDE_5"/>
    <property type="match status" value="1"/>
</dbReference>
<evidence type="ECO:0000259" key="1">
    <source>
        <dbReference type="Pfam" id="PF13546"/>
    </source>
</evidence>
<dbReference type="SUPFAM" id="SSF53098">
    <property type="entry name" value="Ribonuclease H-like"/>
    <property type="match status" value="1"/>
</dbReference>
<dbReference type="PANTHER" id="PTHR33627:SF1">
    <property type="entry name" value="TRANSPOSASE"/>
    <property type="match status" value="1"/>
</dbReference>
<dbReference type="RefSeq" id="WP_344639788.1">
    <property type="nucleotide sequence ID" value="NZ_BAAATR010000035.1"/>
</dbReference>
<sequence>MLQVRPAKAAEAPDGFSTYCKELFALLGRADQRRWGEVYLSGLLHASGRRTPRNIAEHVLGRPATQPIQQFVNQSTWDPTELRRYLAERLCAATQPQAWAFDEVVFRKNGTRSVGVARQFVPAEGRMVNCQLALAASLVSQEASLPVNWRLLMPRHWDADEDLRTQARVPDEERHRPRWHYLLDSVDEMLQDWDLPPAPVLADWSFEPEVEPLLLGLEQRGLGYLVEVGATTQLPGRPVHSYPSTERSTSARRWTAAAVARDPALRTDRSVAVWRDRPDSRYQHSQFMLVPLTTGATGRSPAPRQLVVEWPFGRPQPRTYLVTNLCGDRLNELVALAELRHQSSRCCEQLHQDYGLGDFEGRSFPGWHHHVTLVSAARGFHALQQLARPGEPDRPVSLG</sequence>
<evidence type="ECO:0000313" key="2">
    <source>
        <dbReference type="EMBL" id="GAA2267545.1"/>
    </source>
</evidence>
<dbReference type="NCBIfam" id="NF033540">
    <property type="entry name" value="transpos_IS701"/>
    <property type="match status" value="1"/>
</dbReference>
<dbReference type="PANTHER" id="PTHR33627">
    <property type="entry name" value="TRANSPOSASE"/>
    <property type="match status" value="1"/>
</dbReference>
<name>A0ABP5RQ22_9ACTN</name>